<dbReference type="GO" id="GO:0005524">
    <property type="term" value="F:ATP binding"/>
    <property type="evidence" value="ECO:0007669"/>
    <property type="project" value="UniProtKB-KW"/>
</dbReference>
<accession>A0A7C1FTM5</accession>
<dbReference type="EMBL" id="DSMG01000166">
    <property type="protein sequence ID" value="HDX33020.1"/>
    <property type="molecule type" value="Genomic_DNA"/>
</dbReference>
<dbReference type="PANTHER" id="PTHR32309:SF13">
    <property type="entry name" value="FERRIC ENTEROBACTIN TRANSPORT PROTEIN FEPE"/>
    <property type="match status" value="1"/>
</dbReference>
<dbReference type="GO" id="GO:0004715">
    <property type="term" value="F:non-membrane spanning protein tyrosine kinase activity"/>
    <property type="evidence" value="ECO:0007669"/>
    <property type="project" value="UniProtKB-EC"/>
</dbReference>
<dbReference type="CDD" id="cd05387">
    <property type="entry name" value="BY-kinase"/>
    <property type="match status" value="1"/>
</dbReference>
<keyword evidence="1" id="KW-0547">Nucleotide-binding</keyword>
<dbReference type="InterPro" id="IPR050445">
    <property type="entry name" value="Bact_polysacc_biosynth/exp"/>
</dbReference>
<comment type="caution">
    <text evidence="3">The sequence shown here is derived from an EMBL/GenBank/DDBJ whole genome shotgun (WGS) entry which is preliminary data.</text>
</comment>
<dbReference type="EC" id="2.7.10.2" evidence="3"/>
<dbReference type="AlphaFoldDB" id="A0A7C1FTM5"/>
<dbReference type="InterPro" id="IPR027417">
    <property type="entry name" value="P-loop_NTPase"/>
</dbReference>
<proteinExistence type="predicted"/>
<dbReference type="GO" id="GO:0005886">
    <property type="term" value="C:plasma membrane"/>
    <property type="evidence" value="ECO:0007669"/>
    <property type="project" value="TreeGrafter"/>
</dbReference>
<sequence length="286" mass="30920">MGWRTGRQHQPTACHCLAYRMAGNASGALASTCLDGRRAHSRRPYSKRLCCHRRHVRLAKRRAAVGGHRKFCRDRQSEDRTMNLITLSEPHGAVAEAYHSLRTSLEFSSLERPLRSILLAAVDANTDKTQAVANLAVVMAQAGDRVILVDGDLRQPRHHELFGLSNAQGLSQWLESGGQPSLQATSIANLRLLTSGPVVGNPVALLSAKRLGERLSELTALTDYVLVDAPPVLSVTDAALWASQVDGVVLLVNSGSTQKAQALRAKSILERVQAHLLGAVLLNAEA</sequence>
<organism evidence="3">
    <name type="scientific">Caldilinea aerophila</name>
    <dbReference type="NCBI Taxonomy" id="133453"/>
    <lineage>
        <taxon>Bacteria</taxon>
        <taxon>Bacillati</taxon>
        <taxon>Chloroflexota</taxon>
        <taxon>Caldilineae</taxon>
        <taxon>Caldilineales</taxon>
        <taxon>Caldilineaceae</taxon>
        <taxon>Caldilinea</taxon>
    </lineage>
</organism>
<keyword evidence="3" id="KW-0808">Transferase</keyword>
<name>A0A7C1FTM5_9CHLR</name>
<evidence type="ECO:0000313" key="3">
    <source>
        <dbReference type="EMBL" id="HDX33020.1"/>
    </source>
</evidence>
<dbReference type="InterPro" id="IPR005702">
    <property type="entry name" value="Wzc-like_C"/>
</dbReference>
<evidence type="ECO:0000256" key="1">
    <source>
        <dbReference type="ARBA" id="ARBA00022741"/>
    </source>
</evidence>
<dbReference type="NCBIfam" id="TIGR01007">
    <property type="entry name" value="eps_fam"/>
    <property type="match status" value="1"/>
</dbReference>
<dbReference type="PANTHER" id="PTHR32309">
    <property type="entry name" value="TYROSINE-PROTEIN KINASE"/>
    <property type="match status" value="1"/>
</dbReference>
<reference evidence="3" key="1">
    <citation type="journal article" date="2020" name="mSystems">
        <title>Genome- and Community-Level Interaction Insights into Carbon Utilization and Element Cycling Functions of Hydrothermarchaeota in Hydrothermal Sediment.</title>
        <authorList>
            <person name="Zhou Z."/>
            <person name="Liu Y."/>
            <person name="Xu W."/>
            <person name="Pan J."/>
            <person name="Luo Z.H."/>
            <person name="Li M."/>
        </authorList>
    </citation>
    <scope>NUCLEOTIDE SEQUENCE [LARGE SCALE GENOMIC DNA]</scope>
    <source>
        <strain evidence="3">SpSt-289</strain>
    </source>
</reference>
<gene>
    <name evidence="3" type="ORF">ENQ20_16270</name>
</gene>
<keyword evidence="2" id="KW-0067">ATP-binding</keyword>
<protein>
    <submittedName>
        <fullName evidence="3">Polysaccharide biosynthesis tyrosine autokinase</fullName>
        <ecNumber evidence="3">2.7.10.2</ecNumber>
    </submittedName>
</protein>
<dbReference type="SUPFAM" id="SSF52540">
    <property type="entry name" value="P-loop containing nucleoside triphosphate hydrolases"/>
    <property type="match status" value="1"/>
</dbReference>
<evidence type="ECO:0000256" key="2">
    <source>
        <dbReference type="ARBA" id="ARBA00022840"/>
    </source>
</evidence>
<keyword evidence="3" id="KW-0418">Kinase</keyword>
<dbReference type="Gene3D" id="3.40.50.300">
    <property type="entry name" value="P-loop containing nucleotide triphosphate hydrolases"/>
    <property type="match status" value="1"/>
</dbReference>